<dbReference type="PANTHER" id="PTHR10668:SF105">
    <property type="entry name" value="DEHYDROGENASE-RELATED"/>
    <property type="match status" value="1"/>
</dbReference>
<evidence type="ECO:0000256" key="1">
    <source>
        <dbReference type="ARBA" id="ARBA00037217"/>
    </source>
</evidence>
<dbReference type="EMBL" id="AP024355">
    <property type="protein sequence ID" value="BCR06768.1"/>
    <property type="molecule type" value="Genomic_DNA"/>
</dbReference>
<dbReference type="Proteomes" id="UP001319827">
    <property type="component" value="Chromosome"/>
</dbReference>
<dbReference type="PRINTS" id="PR00411">
    <property type="entry name" value="PNDRDTASEI"/>
</dbReference>
<sequence length="476" mass="50208">MPVELAPADAFVVGAGPNGLAAAIELARAGKSVTLLEGQAQIGGGARSAPLTLPGFLHDVCSAIYPVGAGSPFFASLPLAELGLQWIQPPAPLAHPFEDGEVVLLERSLAKTARLLGEDAEAYLRLMEPLVASWQPLLEDLLAPPRIPRHPLLLARFAGDALLSLRSLARRRFRGRAAPALLAGLAAHSFLPLEQAASAAVGLVLGLLGHAVGWPLPRGGAGRVSEALAAHLRDLGGRIETSLPVASLDQLPRSRAVLLDVTPRQLLALAGERLGGLYRRRLERYRYGPGVFKVDWALAGPIPWRAAACARAATVHLGGTLEEIAAAEAEVWQGRHPQRPFVLLAQPSLFDPSRAPAGRHTGWAYCHVPNGSTVDMTAAIEAQVERFAPGFGELILARSTRSAAAYQEYNPNCIGGDINGGVQDLGQILGRPLLQWNPYATAIPGVFLCSSSTPPGGGVHGMCGYHAARAALEYLK</sequence>
<comment type="subunit">
    <text evidence="2">Interacts with COX5B; this interaction may contribute to localize PYROXD2 to the inner face of the inner mitochondrial membrane.</text>
</comment>
<gene>
    <name evidence="5" type="ORF">DESUT3_38370</name>
</gene>
<accession>A0ABM8I1Q8</accession>
<dbReference type="RefSeq" id="WP_221250150.1">
    <property type="nucleotide sequence ID" value="NZ_AP024355.1"/>
</dbReference>
<reference evidence="5 6" key="1">
    <citation type="journal article" date="2016" name="C (Basel)">
        <title>Selective Growth of and Electricity Production by Marine Exoelectrogenic Bacteria in Self-Aggregated Hydrogel of Microbially Reduced Graphene Oxide.</title>
        <authorList>
            <person name="Yoshida N."/>
            <person name="Goto Y."/>
            <person name="Miyata Y."/>
        </authorList>
    </citation>
    <scope>NUCLEOTIDE SEQUENCE [LARGE SCALE GENOMIC DNA]</scope>
    <source>
        <strain evidence="5 6">NIT-T3</strain>
    </source>
</reference>
<dbReference type="Pfam" id="PF01593">
    <property type="entry name" value="Amino_oxidase"/>
    <property type="match status" value="1"/>
</dbReference>
<dbReference type="InterPro" id="IPR036188">
    <property type="entry name" value="FAD/NAD-bd_sf"/>
</dbReference>
<organism evidence="5 6">
    <name type="scientific">Desulfuromonas versatilis</name>
    <dbReference type="NCBI Taxonomy" id="2802975"/>
    <lineage>
        <taxon>Bacteria</taxon>
        <taxon>Pseudomonadati</taxon>
        <taxon>Thermodesulfobacteriota</taxon>
        <taxon>Desulfuromonadia</taxon>
        <taxon>Desulfuromonadales</taxon>
        <taxon>Desulfuromonadaceae</taxon>
        <taxon>Desulfuromonas</taxon>
    </lineage>
</organism>
<feature type="domain" description="Amine oxidase" evidence="4">
    <location>
        <begin position="19"/>
        <end position="259"/>
    </location>
</feature>
<evidence type="ECO:0000259" key="4">
    <source>
        <dbReference type="Pfam" id="PF01593"/>
    </source>
</evidence>
<protein>
    <recommendedName>
        <fullName evidence="3">Pyridine nucleotide-disulfide oxidoreductase domain-containing protein 2</fullName>
    </recommendedName>
</protein>
<name>A0ABM8I1Q8_9BACT</name>
<reference evidence="5 6" key="2">
    <citation type="journal article" date="2021" name="Int. J. Syst. Evol. Microbiol.">
        <title>Isolation and Polyphasic Characterization of Desulfuromonas versatilis sp. Nov., an Electrogenic Bacteria Capable of Versatile Metabolism Isolated from a Graphene Oxide-Reducing Enrichment Culture.</title>
        <authorList>
            <person name="Xie L."/>
            <person name="Yoshida N."/>
            <person name="Ishii S."/>
            <person name="Meng L."/>
        </authorList>
    </citation>
    <scope>NUCLEOTIDE SEQUENCE [LARGE SCALE GENOMIC DNA]</scope>
    <source>
        <strain evidence="5 6">NIT-T3</strain>
    </source>
</reference>
<evidence type="ECO:0000256" key="2">
    <source>
        <dbReference type="ARBA" id="ARBA00038825"/>
    </source>
</evidence>
<dbReference type="Gene3D" id="3.50.50.60">
    <property type="entry name" value="FAD/NAD(P)-binding domain"/>
    <property type="match status" value="1"/>
</dbReference>
<evidence type="ECO:0000256" key="3">
    <source>
        <dbReference type="ARBA" id="ARBA00040298"/>
    </source>
</evidence>
<evidence type="ECO:0000313" key="6">
    <source>
        <dbReference type="Proteomes" id="UP001319827"/>
    </source>
</evidence>
<evidence type="ECO:0000313" key="5">
    <source>
        <dbReference type="EMBL" id="BCR06768.1"/>
    </source>
</evidence>
<dbReference type="InterPro" id="IPR002937">
    <property type="entry name" value="Amino_oxidase"/>
</dbReference>
<dbReference type="PANTHER" id="PTHR10668">
    <property type="entry name" value="PHYTOENE DEHYDROGENASE"/>
    <property type="match status" value="1"/>
</dbReference>
<dbReference type="SUPFAM" id="SSF51905">
    <property type="entry name" value="FAD/NAD(P)-binding domain"/>
    <property type="match status" value="1"/>
</dbReference>
<comment type="function">
    <text evidence="1">Probable oxidoreductase that may play a role as regulator of mitochondrial function.</text>
</comment>
<proteinExistence type="predicted"/>
<keyword evidence="6" id="KW-1185">Reference proteome</keyword>